<dbReference type="STRING" id="743788.S8DRM2"/>
<reference evidence="1 2" key="1">
    <citation type="journal article" date="2012" name="Science">
        <title>The Paleozoic origin of enzymatic lignin decomposition reconstructed from 31 fungal genomes.</title>
        <authorList>
            <person name="Floudas D."/>
            <person name="Binder M."/>
            <person name="Riley R."/>
            <person name="Barry K."/>
            <person name="Blanchette R.A."/>
            <person name="Henrissat B."/>
            <person name="Martinez A.T."/>
            <person name="Otillar R."/>
            <person name="Spatafora J.W."/>
            <person name="Yadav J.S."/>
            <person name="Aerts A."/>
            <person name="Benoit I."/>
            <person name="Boyd A."/>
            <person name="Carlson A."/>
            <person name="Copeland A."/>
            <person name="Coutinho P.M."/>
            <person name="de Vries R.P."/>
            <person name="Ferreira P."/>
            <person name="Findley K."/>
            <person name="Foster B."/>
            <person name="Gaskell J."/>
            <person name="Glotzer D."/>
            <person name="Gorecki P."/>
            <person name="Heitman J."/>
            <person name="Hesse C."/>
            <person name="Hori C."/>
            <person name="Igarashi K."/>
            <person name="Jurgens J.A."/>
            <person name="Kallen N."/>
            <person name="Kersten P."/>
            <person name="Kohler A."/>
            <person name="Kuees U."/>
            <person name="Kumar T.K.A."/>
            <person name="Kuo A."/>
            <person name="LaButti K."/>
            <person name="Larrondo L.F."/>
            <person name="Lindquist E."/>
            <person name="Ling A."/>
            <person name="Lombard V."/>
            <person name="Lucas S."/>
            <person name="Lundell T."/>
            <person name="Martin R."/>
            <person name="McLaughlin D.J."/>
            <person name="Morgenstern I."/>
            <person name="Morin E."/>
            <person name="Murat C."/>
            <person name="Nagy L.G."/>
            <person name="Nolan M."/>
            <person name="Ohm R.A."/>
            <person name="Patyshakuliyeva A."/>
            <person name="Rokas A."/>
            <person name="Ruiz-Duenas F.J."/>
            <person name="Sabat G."/>
            <person name="Salamov A."/>
            <person name="Samejima M."/>
            <person name="Schmutz J."/>
            <person name="Slot J.C."/>
            <person name="St John F."/>
            <person name="Stenlid J."/>
            <person name="Sun H."/>
            <person name="Sun S."/>
            <person name="Syed K."/>
            <person name="Tsang A."/>
            <person name="Wiebenga A."/>
            <person name="Young D."/>
            <person name="Pisabarro A."/>
            <person name="Eastwood D.C."/>
            <person name="Martin F."/>
            <person name="Cullen D."/>
            <person name="Grigoriev I.V."/>
            <person name="Hibbett D.S."/>
        </authorList>
    </citation>
    <scope>NUCLEOTIDE SEQUENCE</scope>
    <source>
        <strain evidence="2">FP-58527</strain>
    </source>
</reference>
<keyword evidence="2" id="KW-1185">Reference proteome</keyword>
<dbReference type="AlphaFoldDB" id="S8DRM2"/>
<dbReference type="InParanoid" id="S8DRM2"/>
<gene>
    <name evidence="1" type="ORF">FOMPIDRAFT_1132684</name>
</gene>
<proteinExistence type="predicted"/>
<protein>
    <submittedName>
        <fullName evidence="1">Uncharacterized protein</fullName>
    </submittedName>
</protein>
<name>S8DRM2_FOMSC</name>
<evidence type="ECO:0000313" key="1">
    <source>
        <dbReference type="EMBL" id="EPS95327.1"/>
    </source>
</evidence>
<dbReference type="HOGENOM" id="CLU_041810_0_0_1"/>
<dbReference type="eggNOG" id="ENOG502RIQR">
    <property type="taxonomic scope" value="Eukaryota"/>
</dbReference>
<dbReference type="EMBL" id="KE504210">
    <property type="protein sequence ID" value="EPS95327.1"/>
    <property type="molecule type" value="Genomic_DNA"/>
</dbReference>
<accession>S8DRM2</accession>
<evidence type="ECO:0000313" key="2">
    <source>
        <dbReference type="Proteomes" id="UP000015241"/>
    </source>
</evidence>
<dbReference type="OrthoDB" id="3065422at2759"/>
<sequence length="277" mass="30631">GDLITIVLRNFCKDDGALAWVNEIIATDVRIKRSVRKENPGKIVLTGFSAGSRSAAAWDWARNIIARKNDIHFLHSHSMAVSSVFALFYQQMRAVLPDEALSDYEDWLDAAGFPRMDARGAMASDGDGCGEYYVQTGAKTVVFHHEKLAPPAGVAAANYSRAIHRENMPHKFAYAWTTARSATCGGNFYLAKYGIKIEQAANSFQAWRPTEDHGTSLIDYGPQPGTPPFAQQGISFVSSMRLESTWRKYQSNQLSAEEAAAEFVKGLEEGIDEERTL</sequence>
<organism evidence="1 2">
    <name type="scientific">Fomitopsis schrenkii</name>
    <name type="common">Brown rot fungus</name>
    <dbReference type="NCBI Taxonomy" id="2126942"/>
    <lineage>
        <taxon>Eukaryota</taxon>
        <taxon>Fungi</taxon>
        <taxon>Dikarya</taxon>
        <taxon>Basidiomycota</taxon>
        <taxon>Agaricomycotina</taxon>
        <taxon>Agaricomycetes</taxon>
        <taxon>Polyporales</taxon>
        <taxon>Fomitopsis</taxon>
    </lineage>
</organism>
<feature type="non-terminal residue" evidence="1">
    <location>
        <position position="1"/>
    </location>
</feature>
<dbReference type="Proteomes" id="UP000015241">
    <property type="component" value="Unassembled WGS sequence"/>
</dbReference>